<dbReference type="Pfam" id="PF00291">
    <property type="entry name" value="PALP"/>
    <property type="match status" value="1"/>
</dbReference>
<feature type="domain" description="Tryptophan synthase beta chain-like PALP" evidence="7">
    <location>
        <begin position="21"/>
        <end position="293"/>
    </location>
</feature>
<evidence type="ECO:0000256" key="2">
    <source>
        <dbReference type="ARBA" id="ARBA00007103"/>
    </source>
</evidence>
<comment type="caution">
    <text evidence="8">The sequence shown here is derived from an EMBL/GenBank/DDBJ whole genome shotgun (WGS) entry which is preliminary data.</text>
</comment>
<evidence type="ECO:0000256" key="6">
    <source>
        <dbReference type="ARBA" id="ARBA00023192"/>
    </source>
</evidence>
<name>A0A0F9LM66_9ZZZZ</name>
<organism evidence="8">
    <name type="scientific">marine sediment metagenome</name>
    <dbReference type="NCBI Taxonomy" id="412755"/>
    <lineage>
        <taxon>unclassified sequences</taxon>
        <taxon>metagenomes</taxon>
        <taxon>ecological metagenomes</taxon>
    </lineage>
</organism>
<dbReference type="EMBL" id="LAZR01006137">
    <property type="protein sequence ID" value="KKM94453.1"/>
    <property type="molecule type" value="Genomic_DNA"/>
</dbReference>
<dbReference type="SUPFAM" id="SSF53686">
    <property type="entry name" value="Tryptophan synthase beta subunit-like PLP-dependent enzymes"/>
    <property type="match status" value="1"/>
</dbReference>
<keyword evidence="6" id="KW-0198">Cysteine biosynthesis</keyword>
<dbReference type="InterPro" id="IPR050214">
    <property type="entry name" value="Cys_Synth/Cystath_Beta-Synth"/>
</dbReference>
<gene>
    <name evidence="8" type="ORF">LCGC14_1198150</name>
</gene>
<evidence type="ECO:0000256" key="4">
    <source>
        <dbReference type="ARBA" id="ARBA00022679"/>
    </source>
</evidence>
<evidence type="ECO:0000313" key="8">
    <source>
        <dbReference type="EMBL" id="KKM94453.1"/>
    </source>
</evidence>
<comment type="cofactor">
    <cofactor evidence="1">
        <name>pyridoxal 5'-phosphate</name>
        <dbReference type="ChEBI" id="CHEBI:597326"/>
    </cofactor>
</comment>
<evidence type="ECO:0000256" key="1">
    <source>
        <dbReference type="ARBA" id="ARBA00001933"/>
    </source>
</evidence>
<evidence type="ECO:0000256" key="3">
    <source>
        <dbReference type="ARBA" id="ARBA00022605"/>
    </source>
</evidence>
<comment type="similarity">
    <text evidence="2">Belongs to the cysteine synthase/cystathionine beta-synthase family.</text>
</comment>
<keyword evidence="5" id="KW-0663">Pyridoxal phosphate</keyword>
<dbReference type="InterPro" id="IPR036052">
    <property type="entry name" value="TrpB-like_PALP_sf"/>
</dbReference>
<dbReference type="GO" id="GO:0016740">
    <property type="term" value="F:transferase activity"/>
    <property type="evidence" value="ECO:0007669"/>
    <property type="project" value="UniProtKB-KW"/>
</dbReference>
<sequence length="323" mass="35880">MSSNYNLRVFENITDLIASTKNPTPLVRLNGRINPNTDFKIYLKLERYNPFGSVKDRIAHSMLENIKFNKESRIIEPSSGNTGIALTAIANAKGIPIEIAVPTRIPKEKKILLRLLGVNILWEADDNLCPQFPKEGARGLVNGILNSKGGERYINPNQYENQLNIKAHYENTGPEIWHQTQGKINYFFAGLGTCGTITGVGKFLKEKNPLIKIIGVEPSIADHNLPGMKRISELSEEYIPKILDRSVIDEVIEVDDKDAYKMGIKLARTTGILVGPTTGAILHVALQFAEKNSGIAVVISPDDAMKYVSSYEPYVKDDGKLKF</sequence>
<accession>A0A0F9LM66</accession>
<keyword evidence="3" id="KW-0028">Amino-acid biosynthesis</keyword>
<evidence type="ECO:0000256" key="5">
    <source>
        <dbReference type="ARBA" id="ARBA00022898"/>
    </source>
</evidence>
<reference evidence="8" key="1">
    <citation type="journal article" date="2015" name="Nature">
        <title>Complex archaea that bridge the gap between prokaryotes and eukaryotes.</title>
        <authorList>
            <person name="Spang A."/>
            <person name="Saw J.H."/>
            <person name="Jorgensen S.L."/>
            <person name="Zaremba-Niedzwiedzka K."/>
            <person name="Martijn J."/>
            <person name="Lind A.E."/>
            <person name="van Eijk R."/>
            <person name="Schleper C."/>
            <person name="Guy L."/>
            <person name="Ettema T.J."/>
        </authorList>
    </citation>
    <scope>NUCLEOTIDE SEQUENCE</scope>
</reference>
<dbReference type="GO" id="GO:0019344">
    <property type="term" value="P:cysteine biosynthetic process"/>
    <property type="evidence" value="ECO:0007669"/>
    <property type="project" value="UniProtKB-KW"/>
</dbReference>
<dbReference type="PANTHER" id="PTHR10314">
    <property type="entry name" value="CYSTATHIONINE BETA-SYNTHASE"/>
    <property type="match status" value="1"/>
</dbReference>
<dbReference type="InterPro" id="IPR001926">
    <property type="entry name" value="TrpB-like_PALP"/>
</dbReference>
<protein>
    <recommendedName>
        <fullName evidence="7">Tryptophan synthase beta chain-like PALP domain-containing protein</fullName>
    </recommendedName>
</protein>
<keyword evidence="4" id="KW-0808">Transferase</keyword>
<dbReference type="CDD" id="cd01561">
    <property type="entry name" value="CBS_like"/>
    <property type="match status" value="1"/>
</dbReference>
<dbReference type="Gene3D" id="3.40.50.1100">
    <property type="match status" value="2"/>
</dbReference>
<evidence type="ECO:0000259" key="7">
    <source>
        <dbReference type="Pfam" id="PF00291"/>
    </source>
</evidence>
<proteinExistence type="inferred from homology"/>
<dbReference type="AlphaFoldDB" id="A0A0F9LM66"/>
<dbReference type="FunFam" id="3.40.50.1100:FF:000006">
    <property type="entry name" value="Cysteine synthase"/>
    <property type="match status" value="1"/>
</dbReference>